<dbReference type="AlphaFoldDB" id="A0A9D5ATU3"/>
<reference evidence="2 3" key="1">
    <citation type="journal article" date="2022" name="Nat. Genet.">
        <title>Improved pea reference genome and pan-genome highlight genomic features and evolutionary characteristics.</title>
        <authorList>
            <person name="Yang T."/>
            <person name="Liu R."/>
            <person name="Luo Y."/>
            <person name="Hu S."/>
            <person name="Wang D."/>
            <person name="Wang C."/>
            <person name="Pandey M.K."/>
            <person name="Ge S."/>
            <person name="Xu Q."/>
            <person name="Li N."/>
            <person name="Li G."/>
            <person name="Huang Y."/>
            <person name="Saxena R.K."/>
            <person name="Ji Y."/>
            <person name="Li M."/>
            <person name="Yan X."/>
            <person name="He Y."/>
            <person name="Liu Y."/>
            <person name="Wang X."/>
            <person name="Xiang C."/>
            <person name="Varshney R.K."/>
            <person name="Ding H."/>
            <person name="Gao S."/>
            <person name="Zong X."/>
        </authorList>
    </citation>
    <scope>NUCLEOTIDE SEQUENCE [LARGE SCALE GENOMIC DNA]</scope>
    <source>
        <strain evidence="2 3">cv. Zhongwan 6</strain>
    </source>
</reference>
<organism evidence="2 3">
    <name type="scientific">Pisum sativum</name>
    <name type="common">Garden pea</name>
    <name type="synonym">Lathyrus oleraceus</name>
    <dbReference type="NCBI Taxonomy" id="3888"/>
    <lineage>
        <taxon>Eukaryota</taxon>
        <taxon>Viridiplantae</taxon>
        <taxon>Streptophyta</taxon>
        <taxon>Embryophyta</taxon>
        <taxon>Tracheophyta</taxon>
        <taxon>Spermatophyta</taxon>
        <taxon>Magnoliopsida</taxon>
        <taxon>eudicotyledons</taxon>
        <taxon>Gunneridae</taxon>
        <taxon>Pentapetalae</taxon>
        <taxon>rosids</taxon>
        <taxon>fabids</taxon>
        <taxon>Fabales</taxon>
        <taxon>Fabaceae</taxon>
        <taxon>Papilionoideae</taxon>
        <taxon>50 kb inversion clade</taxon>
        <taxon>NPAAA clade</taxon>
        <taxon>Hologalegina</taxon>
        <taxon>IRL clade</taxon>
        <taxon>Fabeae</taxon>
        <taxon>Lathyrus</taxon>
    </lineage>
</organism>
<dbReference type="PANTHER" id="PTHR31351:SF2">
    <property type="entry name" value="PHOSPHOINOSITIDE BINDING PROTEIN"/>
    <property type="match status" value="1"/>
</dbReference>
<dbReference type="InterPro" id="IPR040269">
    <property type="entry name" value="VAB"/>
</dbReference>
<evidence type="ECO:0000313" key="3">
    <source>
        <dbReference type="Proteomes" id="UP001058974"/>
    </source>
</evidence>
<dbReference type="Proteomes" id="UP001058974">
    <property type="component" value="Chromosome 4"/>
</dbReference>
<comment type="caution">
    <text evidence="2">The sequence shown here is derived from an EMBL/GenBank/DDBJ whole genome shotgun (WGS) entry which is preliminary data.</text>
</comment>
<protein>
    <recommendedName>
        <fullName evidence="1">VAN3-binding protein-like auxin canalisation domain-containing protein</fullName>
    </recommendedName>
</protein>
<feature type="domain" description="VAN3-binding protein-like auxin canalisation" evidence="1">
    <location>
        <begin position="74"/>
        <end position="145"/>
    </location>
</feature>
<evidence type="ECO:0000259" key="1">
    <source>
        <dbReference type="Pfam" id="PF05703"/>
    </source>
</evidence>
<dbReference type="EMBL" id="JAMSHJ010000004">
    <property type="protein sequence ID" value="KAI5418310.1"/>
    <property type="molecule type" value="Genomic_DNA"/>
</dbReference>
<dbReference type="Gramene" id="Psat04G0281000-T1">
    <property type="protein sequence ID" value="KAI5418310.1"/>
    <property type="gene ID" value="KIW84_042810"/>
</dbReference>
<gene>
    <name evidence="2" type="ORF">KIW84_042810</name>
</gene>
<keyword evidence="3" id="KW-1185">Reference proteome</keyword>
<sequence length="148" mass="16001">MFFMKFPHVHGLVHDLVHVQSAPVNIIVGSHVWVEDPALAWISSEITKIKFTFTSSITSYDGIHFESKLDEKQAAIAASIALSEKPNATASAAVASAASLVVSHCIEIVEDMGVEQDHIVTIADSVINKKIKRDIMTLTAGAFTCIII</sequence>
<proteinExistence type="predicted"/>
<name>A0A9D5ATU3_PEA</name>
<evidence type="ECO:0000313" key="2">
    <source>
        <dbReference type="EMBL" id="KAI5418310.1"/>
    </source>
</evidence>
<accession>A0A9D5ATU3</accession>
<dbReference type="InterPro" id="IPR008546">
    <property type="entry name" value="VAN3-bd-like_auxin_canal"/>
</dbReference>
<dbReference type="PANTHER" id="PTHR31351">
    <property type="entry name" value="EXPRESSED PROTEIN"/>
    <property type="match status" value="1"/>
</dbReference>
<dbReference type="Pfam" id="PF05703">
    <property type="entry name" value="Auxin_canalis"/>
    <property type="match status" value="1"/>
</dbReference>